<protein>
    <submittedName>
        <fullName evidence="1">Uncharacterized protein</fullName>
    </submittedName>
</protein>
<evidence type="ECO:0000313" key="2">
    <source>
        <dbReference type="Proteomes" id="UP000030392"/>
    </source>
</evidence>
<dbReference type="AlphaFoldDB" id="A0A0A2C7U2"/>
<comment type="caution">
    <text evidence="1">The sequence shown here is derived from an EMBL/GenBank/DDBJ whole genome shotgun (WGS) entry which is preliminary data.</text>
</comment>
<gene>
    <name evidence="1" type="ORF">EV03_0073</name>
</gene>
<name>A0A0A2C7U2_PROMR</name>
<reference evidence="2" key="1">
    <citation type="journal article" date="2014" name="Sci. Data">
        <title>Genomes of diverse isolates of the marine cyanobacterium Prochlorococcus.</title>
        <authorList>
            <person name="Biller S."/>
            <person name="Berube P."/>
            <person name="Thompson J."/>
            <person name="Kelly L."/>
            <person name="Roggensack S."/>
            <person name="Awad L."/>
            <person name="Roache-Johnson K."/>
            <person name="Ding H."/>
            <person name="Giovannoni S.J."/>
            <person name="Moore L.R."/>
            <person name="Chisholm S.W."/>
        </authorList>
    </citation>
    <scope>NUCLEOTIDE SEQUENCE [LARGE SCALE GENOMIC DNA]</scope>
    <source>
        <strain evidence="2">PAC1</strain>
    </source>
</reference>
<evidence type="ECO:0000313" key="1">
    <source>
        <dbReference type="EMBL" id="KGG22403.1"/>
    </source>
</evidence>
<accession>A0A0A2C7U2</accession>
<dbReference type="EMBL" id="JNAX01000002">
    <property type="protein sequence ID" value="KGG22403.1"/>
    <property type="molecule type" value="Genomic_DNA"/>
</dbReference>
<dbReference type="Proteomes" id="UP000030392">
    <property type="component" value="Unassembled WGS sequence"/>
</dbReference>
<organism evidence="1 2">
    <name type="scientific">Prochlorococcus marinus str. PAC1</name>
    <dbReference type="NCBI Taxonomy" id="59924"/>
    <lineage>
        <taxon>Bacteria</taxon>
        <taxon>Bacillati</taxon>
        <taxon>Cyanobacteriota</taxon>
        <taxon>Cyanophyceae</taxon>
        <taxon>Synechococcales</taxon>
        <taxon>Prochlorococcaceae</taxon>
        <taxon>Prochlorococcus</taxon>
    </lineage>
</organism>
<proteinExistence type="predicted"/>
<sequence length="45" mass="5326">MTPRVGNEANQPFWKTLGFVYQKKYRPTFDEFAKRGQDFTDCPPI</sequence>